<sequence>MSVKRKNIQIFDGLKLTGIKSVDDCFNQAISPLAILTEMRGILESTLIKWRSDCGIGSSGTIRKGLRLMLARAKTATMNTISPDLPHGSHHPIELMNNLPSFAICSDEKTYPMIVTNGAFPVQLQKTFDSMSELLNICAKILDNIDSLLTKLETVTKCIIECSGELSQLCLNAGLHGVKAIRAMENFAWNVRILKIHLTLIYKAQIEANNIVTEVFDVACTLRVLSKKSTKKIRGNRHSC</sequence>
<organism evidence="1 2">
    <name type="scientific">Cercopithifilaria johnstoni</name>
    <dbReference type="NCBI Taxonomy" id="2874296"/>
    <lineage>
        <taxon>Eukaryota</taxon>
        <taxon>Metazoa</taxon>
        <taxon>Ecdysozoa</taxon>
        <taxon>Nematoda</taxon>
        <taxon>Chromadorea</taxon>
        <taxon>Rhabditida</taxon>
        <taxon>Spirurina</taxon>
        <taxon>Spiruromorpha</taxon>
        <taxon>Filarioidea</taxon>
        <taxon>Onchocercidae</taxon>
        <taxon>Cercopithifilaria</taxon>
    </lineage>
</organism>
<accession>A0A8J2Q8U7</accession>
<protein>
    <submittedName>
        <fullName evidence="1">Uncharacterized protein</fullName>
    </submittedName>
</protein>
<evidence type="ECO:0000313" key="2">
    <source>
        <dbReference type="Proteomes" id="UP000746747"/>
    </source>
</evidence>
<keyword evidence="2" id="KW-1185">Reference proteome</keyword>
<dbReference type="EMBL" id="CAKAEH010001724">
    <property type="protein sequence ID" value="CAG9538908.1"/>
    <property type="molecule type" value="Genomic_DNA"/>
</dbReference>
<gene>
    <name evidence="1" type="ORF">CJOHNSTONI_LOCUS8568</name>
</gene>
<dbReference type="OrthoDB" id="269822at2759"/>
<dbReference type="AlphaFoldDB" id="A0A8J2Q8U7"/>
<reference evidence="1" key="1">
    <citation type="submission" date="2021-09" db="EMBL/GenBank/DDBJ databases">
        <authorList>
            <consortium name="Pathogen Informatics"/>
        </authorList>
    </citation>
    <scope>NUCLEOTIDE SEQUENCE</scope>
</reference>
<proteinExistence type="predicted"/>
<name>A0A8J2Q8U7_9BILA</name>
<dbReference type="Proteomes" id="UP000746747">
    <property type="component" value="Unassembled WGS sequence"/>
</dbReference>
<comment type="caution">
    <text evidence="1">The sequence shown here is derived from an EMBL/GenBank/DDBJ whole genome shotgun (WGS) entry which is preliminary data.</text>
</comment>
<evidence type="ECO:0000313" key="1">
    <source>
        <dbReference type="EMBL" id="CAG9538908.1"/>
    </source>
</evidence>